<evidence type="ECO:0000313" key="2">
    <source>
        <dbReference type="Proteomes" id="UP001516400"/>
    </source>
</evidence>
<sequence>MLEVRKVGVHTLGRKGSSGALSSSVNLPPKRDWEDVLKNNSQWFAGRNESAEGLRQSSMVSQKAGEELSDAKQTAALVFLQQKKAIRILAEVPSTNSCRDLFRRYNAMTSTWIYIIQCLEFIHKHKSVHQQHATVHSHLTRTREKYILPQHRLMKTYTPLDLWEQRYTTYCLITLQN</sequence>
<evidence type="ECO:0000313" key="1">
    <source>
        <dbReference type="EMBL" id="KAL3281002.1"/>
    </source>
</evidence>
<dbReference type="EMBL" id="JABFTP020000144">
    <property type="protein sequence ID" value="KAL3281002.1"/>
    <property type="molecule type" value="Genomic_DNA"/>
</dbReference>
<name>A0ABD2NQJ6_9CUCU</name>
<dbReference type="AlphaFoldDB" id="A0ABD2NQJ6"/>
<keyword evidence="2" id="KW-1185">Reference proteome</keyword>
<gene>
    <name evidence="1" type="ORF">HHI36_004226</name>
</gene>
<accession>A0ABD2NQJ6</accession>
<dbReference type="Proteomes" id="UP001516400">
    <property type="component" value="Unassembled WGS sequence"/>
</dbReference>
<organism evidence="1 2">
    <name type="scientific">Cryptolaemus montrouzieri</name>
    <dbReference type="NCBI Taxonomy" id="559131"/>
    <lineage>
        <taxon>Eukaryota</taxon>
        <taxon>Metazoa</taxon>
        <taxon>Ecdysozoa</taxon>
        <taxon>Arthropoda</taxon>
        <taxon>Hexapoda</taxon>
        <taxon>Insecta</taxon>
        <taxon>Pterygota</taxon>
        <taxon>Neoptera</taxon>
        <taxon>Endopterygota</taxon>
        <taxon>Coleoptera</taxon>
        <taxon>Polyphaga</taxon>
        <taxon>Cucujiformia</taxon>
        <taxon>Coccinelloidea</taxon>
        <taxon>Coccinellidae</taxon>
        <taxon>Scymninae</taxon>
        <taxon>Scymnini</taxon>
        <taxon>Cryptolaemus</taxon>
    </lineage>
</organism>
<proteinExistence type="predicted"/>
<reference evidence="1 2" key="1">
    <citation type="journal article" date="2021" name="BMC Biol.">
        <title>Horizontally acquired antibacterial genes associated with adaptive radiation of ladybird beetles.</title>
        <authorList>
            <person name="Li H.S."/>
            <person name="Tang X.F."/>
            <person name="Huang Y.H."/>
            <person name="Xu Z.Y."/>
            <person name="Chen M.L."/>
            <person name="Du X.Y."/>
            <person name="Qiu B.Y."/>
            <person name="Chen P.T."/>
            <person name="Zhang W."/>
            <person name="Slipinski A."/>
            <person name="Escalona H.E."/>
            <person name="Waterhouse R.M."/>
            <person name="Zwick A."/>
            <person name="Pang H."/>
        </authorList>
    </citation>
    <scope>NUCLEOTIDE SEQUENCE [LARGE SCALE GENOMIC DNA]</scope>
    <source>
        <strain evidence="1">SYSU2018</strain>
    </source>
</reference>
<protein>
    <submittedName>
        <fullName evidence="1">Uncharacterized protein</fullName>
    </submittedName>
</protein>
<comment type="caution">
    <text evidence="1">The sequence shown here is derived from an EMBL/GenBank/DDBJ whole genome shotgun (WGS) entry which is preliminary data.</text>
</comment>